<evidence type="ECO:0000256" key="1">
    <source>
        <dbReference type="ARBA" id="ARBA00001974"/>
    </source>
</evidence>
<evidence type="ECO:0000256" key="4">
    <source>
        <dbReference type="ARBA" id="ARBA00023002"/>
    </source>
</evidence>
<keyword evidence="10" id="KW-0285">Flavoprotein</keyword>
<dbReference type="PANTHER" id="PTHR43563">
    <property type="entry name" value="AMINE OXIDASE"/>
    <property type="match status" value="1"/>
</dbReference>
<feature type="binding site" evidence="9">
    <location>
        <position position="66"/>
    </location>
    <ligand>
        <name>FAD</name>
        <dbReference type="ChEBI" id="CHEBI:57692"/>
    </ligand>
</feature>
<evidence type="ECO:0000256" key="2">
    <source>
        <dbReference type="ARBA" id="ARBA00004362"/>
    </source>
</evidence>
<dbReference type="GO" id="GO:0008131">
    <property type="term" value="F:primary methylamine oxidase activity"/>
    <property type="evidence" value="ECO:0007669"/>
    <property type="project" value="UniProtKB-ARBA"/>
</dbReference>
<comment type="function">
    <text evidence="5">Catalyzes the oxidative deamination of primary and some secondary amines such as neurotransmitters, and exogenous amines including the tertiary amine, neurotoxin 1-methyl-4-phenyl-1,2,3,6-tetrahydropyridine (MPTP), with concomitant reduction of oxygen to hydrogen peroxide and participates in the metabolism of neuroactive and vasoactive amines in the central nervous system and peripheral tissues. Preferentially degrades benzylamine and phenylethylamine.</text>
</comment>
<evidence type="ECO:0000256" key="10">
    <source>
        <dbReference type="RuleBase" id="RU362067"/>
    </source>
</evidence>
<comment type="catalytic activity">
    <reaction evidence="8">
        <text>N-acetylputrescine + O2 + H2O = 4-acetamidobutanal + H2O2 + NH4(+)</text>
        <dbReference type="Rhea" id="RHEA:70283"/>
        <dbReference type="ChEBI" id="CHEBI:7386"/>
        <dbReference type="ChEBI" id="CHEBI:15377"/>
        <dbReference type="ChEBI" id="CHEBI:15379"/>
        <dbReference type="ChEBI" id="CHEBI:16240"/>
        <dbReference type="ChEBI" id="CHEBI:28938"/>
        <dbReference type="ChEBI" id="CHEBI:58263"/>
    </reaction>
    <physiologicalReaction direction="left-to-right" evidence="8">
        <dbReference type="Rhea" id="RHEA:70284"/>
    </physiologicalReaction>
</comment>
<keyword evidence="10" id="KW-0274">FAD</keyword>
<proteinExistence type="inferred from homology"/>
<comment type="subcellular location">
    <subcellularLocation>
        <location evidence="2">Mitochondrion outer membrane</location>
        <topology evidence="2">Single-pass type IV membrane protein</topology>
        <orientation evidence="2">Cytoplasmic side</orientation>
    </subcellularLocation>
</comment>
<comment type="similarity">
    <text evidence="3 10">Belongs to the flavin monoamine oxidase family.</text>
</comment>
<evidence type="ECO:0000256" key="5">
    <source>
        <dbReference type="ARBA" id="ARBA00045409"/>
    </source>
</evidence>
<organism evidence="12 13">
    <name type="scientific">Haemaphysalis longicornis</name>
    <name type="common">Bush tick</name>
    <dbReference type="NCBI Taxonomy" id="44386"/>
    <lineage>
        <taxon>Eukaryota</taxon>
        <taxon>Metazoa</taxon>
        <taxon>Ecdysozoa</taxon>
        <taxon>Arthropoda</taxon>
        <taxon>Chelicerata</taxon>
        <taxon>Arachnida</taxon>
        <taxon>Acari</taxon>
        <taxon>Parasitiformes</taxon>
        <taxon>Ixodida</taxon>
        <taxon>Ixodoidea</taxon>
        <taxon>Ixodidae</taxon>
        <taxon>Haemaphysalinae</taxon>
        <taxon>Haemaphysalis</taxon>
    </lineage>
</organism>
<evidence type="ECO:0000256" key="9">
    <source>
        <dbReference type="PIRSR" id="PIRSR601613-1"/>
    </source>
</evidence>
<evidence type="ECO:0000256" key="6">
    <source>
        <dbReference type="ARBA" id="ARBA00048448"/>
    </source>
</evidence>
<dbReference type="AlphaFoldDB" id="A0A9J6FWW0"/>
<dbReference type="PRINTS" id="PR00757">
    <property type="entry name" value="AMINEOXDASEF"/>
</dbReference>
<dbReference type="InterPro" id="IPR001613">
    <property type="entry name" value="Flavin_amine_oxidase"/>
</dbReference>
<dbReference type="InterPro" id="IPR036188">
    <property type="entry name" value="FAD/NAD-bd_sf"/>
</dbReference>
<dbReference type="EMBL" id="JABSTR010000005">
    <property type="protein sequence ID" value="KAH9370598.1"/>
    <property type="molecule type" value="Genomic_DNA"/>
</dbReference>
<evidence type="ECO:0000259" key="11">
    <source>
        <dbReference type="Pfam" id="PF01593"/>
    </source>
</evidence>
<evidence type="ECO:0000313" key="12">
    <source>
        <dbReference type="EMBL" id="KAH9370598.1"/>
    </source>
</evidence>
<dbReference type="VEuPathDB" id="VectorBase:HLOH_046600"/>
<accession>A0A9J6FWW0</accession>
<keyword evidence="4 10" id="KW-0560">Oxidoreductase</keyword>
<dbReference type="EC" id="1.4.3.-" evidence="10"/>
<dbReference type="Pfam" id="PF01593">
    <property type="entry name" value="Amino_oxidase"/>
    <property type="match status" value="1"/>
</dbReference>
<dbReference type="Gene3D" id="3.50.50.60">
    <property type="entry name" value="FAD/NAD(P)-binding domain"/>
    <property type="match status" value="1"/>
</dbReference>
<comment type="caution">
    <text evidence="12">The sequence shown here is derived from an EMBL/GenBank/DDBJ whole genome shotgun (WGS) entry which is preliminary data.</text>
</comment>
<evidence type="ECO:0000256" key="7">
    <source>
        <dbReference type="ARBA" id="ARBA00049354"/>
    </source>
</evidence>
<evidence type="ECO:0000256" key="8">
    <source>
        <dbReference type="ARBA" id="ARBA00049430"/>
    </source>
</evidence>
<comment type="catalytic activity">
    <reaction evidence="7">
        <text>benzylamine + O2 + H2O = benzaldehyde + H2O2 + NH4(+)</text>
        <dbReference type="Rhea" id="RHEA:59424"/>
        <dbReference type="ChEBI" id="CHEBI:15377"/>
        <dbReference type="ChEBI" id="CHEBI:15379"/>
        <dbReference type="ChEBI" id="CHEBI:16240"/>
        <dbReference type="ChEBI" id="CHEBI:17169"/>
        <dbReference type="ChEBI" id="CHEBI:28938"/>
        <dbReference type="ChEBI" id="CHEBI:225238"/>
    </reaction>
    <physiologicalReaction direction="left-to-right" evidence="7">
        <dbReference type="Rhea" id="RHEA:59425"/>
    </physiologicalReaction>
</comment>
<comment type="catalytic activity">
    <reaction evidence="6">
        <text>a secondary aliphatic amine + O2 + H2O = a primary amine + an aldehyde + H2O2</text>
        <dbReference type="Rhea" id="RHEA:26414"/>
        <dbReference type="ChEBI" id="CHEBI:15377"/>
        <dbReference type="ChEBI" id="CHEBI:15379"/>
        <dbReference type="ChEBI" id="CHEBI:16240"/>
        <dbReference type="ChEBI" id="CHEBI:17478"/>
        <dbReference type="ChEBI" id="CHEBI:58855"/>
        <dbReference type="ChEBI" id="CHEBI:65296"/>
        <dbReference type="EC" id="1.4.3.4"/>
    </reaction>
</comment>
<dbReference type="GO" id="GO:0097621">
    <property type="term" value="F:monoamine oxidase activity"/>
    <property type="evidence" value="ECO:0007669"/>
    <property type="project" value="UniProtKB-EC"/>
</dbReference>
<gene>
    <name evidence="12" type="ORF">HPB48_002471</name>
</gene>
<dbReference type="InterPro" id="IPR002937">
    <property type="entry name" value="Amino_oxidase"/>
</dbReference>
<dbReference type="GO" id="GO:0005741">
    <property type="term" value="C:mitochondrial outer membrane"/>
    <property type="evidence" value="ECO:0007669"/>
    <property type="project" value="UniProtKB-SubCell"/>
</dbReference>
<name>A0A9J6FWW0_HAELO</name>
<feature type="domain" description="Amine oxidase" evidence="11">
    <location>
        <begin position="15"/>
        <end position="76"/>
    </location>
</feature>
<evidence type="ECO:0000256" key="3">
    <source>
        <dbReference type="ARBA" id="ARBA00005995"/>
    </source>
</evidence>
<dbReference type="PANTHER" id="PTHR43563:SF1">
    <property type="entry name" value="AMINE OXIDASE [FLAVIN-CONTAINING] B"/>
    <property type="match status" value="1"/>
</dbReference>
<sequence length="116" mass="13134">MWNQYFTAPSKLCAHVIQPVHFEEKNWLEEQYSGGCYVSTFPTGVISKYGRTIREPFGRVYFAGTETATSWPGYIERRGASRKKRAAREPRSFADLALSVRASTLDKVGTLTPPVR</sequence>
<reference evidence="12 13" key="1">
    <citation type="journal article" date="2020" name="Cell">
        <title>Large-Scale Comparative Analyses of Tick Genomes Elucidate Their Genetic Diversity and Vector Capacities.</title>
        <authorList>
            <consortium name="Tick Genome and Microbiome Consortium (TIGMIC)"/>
            <person name="Jia N."/>
            <person name="Wang J."/>
            <person name="Shi W."/>
            <person name="Du L."/>
            <person name="Sun Y."/>
            <person name="Zhan W."/>
            <person name="Jiang J.F."/>
            <person name="Wang Q."/>
            <person name="Zhang B."/>
            <person name="Ji P."/>
            <person name="Bell-Sakyi L."/>
            <person name="Cui X.M."/>
            <person name="Yuan T.T."/>
            <person name="Jiang B.G."/>
            <person name="Yang W.F."/>
            <person name="Lam T.T."/>
            <person name="Chang Q.C."/>
            <person name="Ding S.J."/>
            <person name="Wang X.J."/>
            <person name="Zhu J.G."/>
            <person name="Ruan X.D."/>
            <person name="Zhao L."/>
            <person name="Wei J.T."/>
            <person name="Ye R.Z."/>
            <person name="Que T.C."/>
            <person name="Du C.H."/>
            <person name="Zhou Y.H."/>
            <person name="Cheng J.X."/>
            <person name="Dai P.F."/>
            <person name="Guo W.B."/>
            <person name="Han X.H."/>
            <person name="Huang E.J."/>
            <person name="Li L.F."/>
            <person name="Wei W."/>
            <person name="Gao Y.C."/>
            <person name="Liu J.Z."/>
            <person name="Shao H.Z."/>
            <person name="Wang X."/>
            <person name="Wang C.C."/>
            <person name="Yang T.C."/>
            <person name="Huo Q.B."/>
            <person name="Li W."/>
            <person name="Chen H.Y."/>
            <person name="Chen S.E."/>
            <person name="Zhou L.G."/>
            <person name="Ni X.B."/>
            <person name="Tian J.H."/>
            <person name="Sheng Y."/>
            <person name="Liu T."/>
            <person name="Pan Y.S."/>
            <person name="Xia L.Y."/>
            <person name="Li J."/>
            <person name="Zhao F."/>
            <person name="Cao W.C."/>
        </authorList>
    </citation>
    <scope>NUCLEOTIDE SEQUENCE [LARGE SCALE GENOMIC DNA]</scope>
    <source>
        <strain evidence="12">HaeL-2018</strain>
    </source>
</reference>
<comment type="cofactor">
    <cofactor evidence="1 10">
        <name>FAD</name>
        <dbReference type="ChEBI" id="CHEBI:57692"/>
    </cofactor>
</comment>
<keyword evidence="13" id="KW-1185">Reference proteome</keyword>
<dbReference type="InterPro" id="IPR050703">
    <property type="entry name" value="Flavin_MAO"/>
</dbReference>
<evidence type="ECO:0000313" key="13">
    <source>
        <dbReference type="Proteomes" id="UP000821853"/>
    </source>
</evidence>
<dbReference type="Gene3D" id="3.90.660.10">
    <property type="match status" value="1"/>
</dbReference>
<protein>
    <recommendedName>
        <fullName evidence="10">Amine oxidase</fullName>
        <ecNumber evidence="10">1.4.3.-</ecNumber>
    </recommendedName>
</protein>
<dbReference type="OrthoDB" id="337104at2759"/>
<dbReference type="Proteomes" id="UP000821853">
    <property type="component" value="Chromosome 3"/>
</dbReference>